<feature type="domain" description="Glycerol-3-phosphate dehydrogenase NAD-dependent N-terminal" evidence="7">
    <location>
        <begin position="76"/>
        <end position="134"/>
    </location>
</feature>
<keyword evidence="2 5" id="KW-0560">Oxidoreductase</keyword>
<dbReference type="Pfam" id="PF07479">
    <property type="entry name" value="NAD_Gly3P_dh_C"/>
    <property type="match status" value="1"/>
</dbReference>
<dbReference type="Gramene" id="EME30215">
    <property type="protein sequence ID" value="EME30215"/>
    <property type="gene ID" value="Gasu_23710"/>
</dbReference>
<dbReference type="EMBL" id="KB454501">
    <property type="protein sequence ID" value="EME30215.1"/>
    <property type="molecule type" value="Genomic_DNA"/>
</dbReference>
<name>M2X1H9_GALSU</name>
<dbReference type="Gene3D" id="1.10.1040.10">
    <property type="entry name" value="N-(1-d-carboxylethyl)-l-norvaline Dehydrogenase, domain 2"/>
    <property type="match status" value="1"/>
</dbReference>
<dbReference type="PROSITE" id="PS00957">
    <property type="entry name" value="NAD_G3PDH"/>
    <property type="match status" value="1"/>
</dbReference>
<keyword evidence="10" id="KW-1185">Reference proteome</keyword>
<evidence type="ECO:0000256" key="1">
    <source>
        <dbReference type="ARBA" id="ARBA00011009"/>
    </source>
</evidence>
<sequence>MLSFAENTFSVKNNMKSFFKEDPSFVLNTNCLNFCEHQTKFSVRNWFETHGKKGRKVPRGNVGTVFSRFETPSNVKITVIGGGSFGTAMSKVFGMKGYQVCLLVRDRNIVDGINQERRNPKYLREFTLPHSVFVSPFFCNCSGFNFMYSKATSNVESALEGTQLVVHALPVQVSREVLERVAPFIPTGVPVLSTSKGLEVASHKFMFELLQETVSNHGNRRPLAFLSGPSFAKEIMQELPTAVVVACENLEIAGQIAAMLSSSIFKVFTTTDFIGVEVAGALKNIIAIAAGMAEGMGLGMNAIAGLVTRGCSEMRRVAEFLGGSSVTLSGLSGVGDTFLTCFGPLSRNRTVGYRLGKGESLNEILTTSQEVAEGVATAKAVVEWLPAVLNTTYTRALVRFPILLSVAPILEGKLTPEEGMQQLMAMPPTVED</sequence>
<dbReference type="GeneID" id="17088961"/>
<dbReference type="GO" id="GO:0141152">
    <property type="term" value="F:glycerol-3-phosphate dehydrogenase (NAD+) activity"/>
    <property type="evidence" value="ECO:0007669"/>
    <property type="project" value="UniProtKB-UniRule"/>
</dbReference>
<dbReference type="GO" id="GO:0005829">
    <property type="term" value="C:cytosol"/>
    <property type="evidence" value="ECO:0007669"/>
    <property type="project" value="TreeGrafter"/>
</dbReference>
<dbReference type="PRINTS" id="PR00077">
    <property type="entry name" value="GPDHDRGNASE"/>
</dbReference>
<dbReference type="KEGG" id="gsl:Gasu_23710"/>
<feature type="domain" description="Glycerol-3-phosphate dehydrogenase NAD-dependent N-terminal" evidence="7">
    <location>
        <begin position="150"/>
        <end position="252"/>
    </location>
</feature>
<dbReference type="InterPro" id="IPR006168">
    <property type="entry name" value="G3P_DH_NAD-dep"/>
</dbReference>
<dbReference type="InterPro" id="IPR008927">
    <property type="entry name" value="6-PGluconate_DH-like_C_sf"/>
</dbReference>
<dbReference type="Gene3D" id="3.40.50.720">
    <property type="entry name" value="NAD(P)-binding Rossmann-like Domain"/>
    <property type="match status" value="2"/>
</dbReference>
<dbReference type="Proteomes" id="UP000030680">
    <property type="component" value="Unassembled WGS sequence"/>
</dbReference>
<dbReference type="RefSeq" id="XP_005706735.1">
    <property type="nucleotide sequence ID" value="XM_005706678.1"/>
</dbReference>
<dbReference type="InterPro" id="IPR036291">
    <property type="entry name" value="NAD(P)-bd_dom_sf"/>
</dbReference>
<dbReference type="PANTHER" id="PTHR11728">
    <property type="entry name" value="GLYCEROL-3-PHOSPHATE DEHYDROGENASE"/>
    <property type="match status" value="1"/>
</dbReference>
<gene>
    <name evidence="9" type="ORF">Gasu_23710</name>
</gene>
<dbReference type="GO" id="GO:0051287">
    <property type="term" value="F:NAD binding"/>
    <property type="evidence" value="ECO:0007669"/>
    <property type="project" value="UniProtKB-UniRule"/>
</dbReference>
<dbReference type="OrthoDB" id="10263760at2759"/>
<dbReference type="AlphaFoldDB" id="M2X1H9"/>
<evidence type="ECO:0000259" key="7">
    <source>
        <dbReference type="Pfam" id="PF01210"/>
    </source>
</evidence>
<comment type="catalytic activity">
    <reaction evidence="4 6">
        <text>sn-glycerol 3-phosphate + NAD(+) = dihydroxyacetone phosphate + NADH + H(+)</text>
        <dbReference type="Rhea" id="RHEA:11092"/>
        <dbReference type="ChEBI" id="CHEBI:15378"/>
        <dbReference type="ChEBI" id="CHEBI:57540"/>
        <dbReference type="ChEBI" id="CHEBI:57597"/>
        <dbReference type="ChEBI" id="CHEBI:57642"/>
        <dbReference type="ChEBI" id="CHEBI:57945"/>
        <dbReference type="EC" id="1.1.1.8"/>
    </reaction>
</comment>
<dbReference type="GO" id="GO:0005975">
    <property type="term" value="P:carbohydrate metabolic process"/>
    <property type="evidence" value="ECO:0007669"/>
    <property type="project" value="InterPro"/>
</dbReference>
<evidence type="ECO:0000259" key="8">
    <source>
        <dbReference type="Pfam" id="PF07479"/>
    </source>
</evidence>
<dbReference type="InterPro" id="IPR011128">
    <property type="entry name" value="G3P_DH_NAD-dep_N"/>
</dbReference>
<evidence type="ECO:0000256" key="6">
    <source>
        <dbReference type="RuleBase" id="RU361243"/>
    </source>
</evidence>
<dbReference type="HAMAP" id="MF_00394">
    <property type="entry name" value="NAD_Glyc3P_dehydrog"/>
    <property type="match status" value="1"/>
</dbReference>
<dbReference type="SUPFAM" id="SSF51735">
    <property type="entry name" value="NAD(P)-binding Rossmann-fold domains"/>
    <property type="match status" value="1"/>
</dbReference>
<dbReference type="NCBIfam" id="NF000942">
    <property type="entry name" value="PRK00094.1-4"/>
    <property type="match status" value="1"/>
</dbReference>
<proteinExistence type="inferred from homology"/>
<comment type="similarity">
    <text evidence="1 5">Belongs to the NAD-dependent glycerol-3-phosphate dehydrogenase family.</text>
</comment>
<evidence type="ECO:0000313" key="9">
    <source>
        <dbReference type="EMBL" id="EME30215.1"/>
    </source>
</evidence>
<protein>
    <recommendedName>
        <fullName evidence="6">Glycerol-3-phosphate dehydrogenase [NAD(+)]</fullName>
        <ecNumber evidence="6">1.1.1.8</ecNumber>
    </recommendedName>
</protein>
<dbReference type="GO" id="GO:0046168">
    <property type="term" value="P:glycerol-3-phosphate catabolic process"/>
    <property type="evidence" value="ECO:0007669"/>
    <property type="project" value="UniProtKB-UniRule"/>
</dbReference>
<evidence type="ECO:0000256" key="5">
    <source>
        <dbReference type="RuleBase" id="RU000437"/>
    </source>
</evidence>
<dbReference type="NCBIfam" id="NF000940">
    <property type="entry name" value="PRK00094.1-2"/>
    <property type="match status" value="1"/>
</dbReference>
<evidence type="ECO:0000313" key="10">
    <source>
        <dbReference type="Proteomes" id="UP000030680"/>
    </source>
</evidence>
<dbReference type="EC" id="1.1.1.8" evidence="6"/>
<evidence type="ECO:0000256" key="2">
    <source>
        <dbReference type="ARBA" id="ARBA00023002"/>
    </source>
</evidence>
<dbReference type="SUPFAM" id="SSF48179">
    <property type="entry name" value="6-phosphogluconate dehydrogenase C-terminal domain-like"/>
    <property type="match status" value="1"/>
</dbReference>
<dbReference type="InterPro" id="IPR006109">
    <property type="entry name" value="G3P_DH_NAD-dep_C"/>
</dbReference>
<dbReference type="OMA" id="NIYTPIA"/>
<feature type="domain" description="Glycerol-3-phosphate dehydrogenase NAD-dependent C-terminal" evidence="8">
    <location>
        <begin position="272"/>
        <end position="420"/>
    </location>
</feature>
<organism evidence="9 10">
    <name type="scientific">Galdieria sulphuraria</name>
    <name type="common">Red alga</name>
    <dbReference type="NCBI Taxonomy" id="130081"/>
    <lineage>
        <taxon>Eukaryota</taxon>
        <taxon>Rhodophyta</taxon>
        <taxon>Bangiophyceae</taxon>
        <taxon>Galdieriales</taxon>
        <taxon>Galdieriaceae</taxon>
        <taxon>Galdieria</taxon>
    </lineage>
</organism>
<dbReference type="STRING" id="130081.M2X1H9"/>
<dbReference type="Pfam" id="PF01210">
    <property type="entry name" value="NAD_Gly3P_dh_N"/>
    <property type="match status" value="2"/>
</dbReference>
<reference evidence="10" key="1">
    <citation type="journal article" date="2013" name="Science">
        <title>Gene transfer from bacteria and archaea facilitated evolution of an extremophilic eukaryote.</title>
        <authorList>
            <person name="Schonknecht G."/>
            <person name="Chen W.H."/>
            <person name="Ternes C.M."/>
            <person name="Barbier G.G."/>
            <person name="Shrestha R.P."/>
            <person name="Stanke M."/>
            <person name="Brautigam A."/>
            <person name="Baker B.J."/>
            <person name="Banfield J.F."/>
            <person name="Garavito R.M."/>
            <person name="Carr K."/>
            <person name="Wilkerson C."/>
            <person name="Rensing S.A."/>
            <person name="Gagneul D."/>
            <person name="Dickenson N.E."/>
            <person name="Oesterhelt C."/>
            <person name="Lercher M.J."/>
            <person name="Weber A.P."/>
        </authorList>
    </citation>
    <scope>NUCLEOTIDE SEQUENCE [LARGE SCALE GENOMIC DNA]</scope>
    <source>
        <strain evidence="10">074W</strain>
    </source>
</reference>
<dbReference type="eggNOG" id="KOG2711">
    <property type="taxonomic scope" value="Eukaryota"/>
</dbReference>
<keyword evidence="3 5" id="KW-0520">NAD</keyword>
<dbReference type="PANTHER" id="PTHR11728:SF1">
    <property type="entry name" value="GLYCEROL-3-PHOSPHATE DEHYDROGENASE [NAD(+)] 2, CHLOROPLASTIC"/>
    <property type="match status" value="1"/>
</dbReference>
<accession>M2X1H9</accession>
<dbReference type="InterPro" id="IPR013328">
    <property type="entry name" value="6PGD_dom2"/>
</dbReference>
<evidence type="ECO:0000256" key="3">
    <source>
        <dbReference type="ARBA" id="ARBA00023027"/>
    </source>
</evidence>
<dbReference type="FunFam" id="1.10.1040.10:FF:000001">
    <property type="entry name" value="Glycerol-3-phosphate dehydrogenase [NAD(P)+]"/>
    <property type="match status" value="1"/>
</dbReference>
<evidence type="ECO:0000256" key="4">
    <source>
        <dbReference type="ARBA" id="ARBA00048683"/>
    </source>
</evidence>